<dbReference type="InterPro" id="IPR036388">
    <property type="entry name" value="WH-like_DNA-bd_sf"/>
</dbReference>
<organism evidence="4 5">
    <name type="scientific">Marispirochaeta aestuarii</name>
    <dbReference type="NCBI Taxonomy" id="1963862"/>
    <lineage>
        <taxon>Bacteria</taxon>
        <taxon>Pseudomonadati</taxon>
        <taxon>Spirochaetota</taxon>
        <taxon>Spirochaetia</taxon>
        <taxon>Spirochaetales</taxon>
        <taxon>Spirochaetaceae</taxon>
        <taxon>Marispirochaeta</taxon>
    </lineage>
</organism>
<dbReference type="OrthoDB" id="280278at2"/>
<evidence type="ECO:0000256" key="3">
    <source>
        <dbReference type="SAM" id="MobiDB-lite"/>
    </source>
</evidence>
<evidence type="ECO:0000256" key="1">
    <source>
        <dbReference type="ARBA" id="ARBA00009350"/>
    </source>
</evidence>
<gene>
    <name evidence="4" type="ORF">B4O97_04885</name>
</gene>
<dbReference type="STRING" id="1963862.B4O97_04885"/>
<dbReference type="RefSeq" id="WP_083048844.1">
    <property type="nucleotide sequence ID" value="NZ_CAXXQO010000003.1"/>
</dbReference>
<evidence type="ECO:0000256" key="2">
    <source>
        <dbReference type="HAMAP-Rule" id="MF_00674"/>
    </source>
</evidence>
<accession>A0A1Y1S0S3</accession>
<comment type="similarity">
    <text evidence="1 2">Belongs to the UPF0251 family.</text>
</comment>
<comment type="caution">
    <text evidence="4">The sequence shown here is derived from an EMBL/GenBank/DDBJ whole genome shotgun (WGS) entry which is preliminary data.</text>
</comment>
<dbReference type="AlphaFoldDB" id="A0A1Y1S0S3"/>
<evidence type="ECO:0000313" key="5">
    <source>
        <dbReference type="Proteomes" id="UP000192343"/>
    </source>
</evidence>
<evidence type="ECO:0000313" key="4">
    <source>
        <dbReference type="EMBL" id="ORC36963.1"/>
    </source>
</evidence>
<sequence length="108" mass="12152">MHNSEIPGSRKPGAPRKTRRYRPIGELRRFKPAGIPGSELKRQILHIDEFEAMRLCDLENLSQIEAAETMEVSRGTVQRLLLSGRAKVAGAILRGEMIILDEGEENDE</sequence>
<dbReference type="Pfam" id="PF02001">
    <property type="entry name" value="DUF134"/>
    <property type="match status" value="1"/>
</dbReference>
<protein>
    <recommendedName>
        <fullName evidence="2">UPF0251 protein B4O97_04885</fullName>
    </recommendedName>
</protein>
<keyword evidence="5" id="KW-1185">Reference proteome</keyword>
<dbReference type="Proteomes" id="UP000192343">
    <property type="component" value="Unassembled WGS sequence"/>
</dbReference>
<dbReference type="SUPFAM" id="SSF88659">
    <property type="entry name" value="Sigma3 and sigma4 domains of RNA polymerase sigma factors"/>
    <property type="match status" value="1"/>
</dbReference>
<dbReference type="EMBL" id="MWQY01000004">
    <property type="protein sequence ID" value="ORC36963.1"/>
    <property type="molecule type" value="Genomic_DNA"/>
</dbReference>
<dbReference type="PANTHER" id="PTHR37478">
    <property type="match status" value="1"/>
</dbReference>
<feature type="region of interest" description="Disordered" evidence="3">
    <location>
        <begin position="1"/>
        <end position="20"/>
    </location>
</feature>
<proteinExistence type="inferred from homology"/>
<dbReference type="Gene3D" id="1.10.10.10">
    <property type="entry name" value="Winged helix-like DNA-binding domain superfamily/Winged helix DNA-binding domain"/>
    <property type="match status" value="1"/>
</dbReference>
<dbReference type="HAMAP" id="MF_00674">
    <property type="entry name" value="UPF0251"/>
    <property type="match status" value="1"/>
</dbReference>
<name>A0A1Y1S0S3_9SPIO</name>
<dbReference type="PANTHER" id="PTHR37478:SF2">
    <property type="entry name" value="UPF0251 PROTEIN TK0562"/>
    <property type="match status" value="1"/>
</dbReference>
<dbReference type="InterPro" id="IPR013324">
    <property type="entry name" value="RNA_pol_sigma_r3/r4-like"/>
</dbReference>
<dbReference type="InterPro" id="IPR002852">
    <property type="entry name" value="UPF0251"/>
</dbReference>
<reference evidence="4 5" key="1">
    <citation type="submission" date="2017-03" db="EMBL/GenBank/DDBJ databases">
        <title>Draft Genome sequence of Marispirochaeta sp. strain JC444.</title>
        <authorList>
            <person name="Shivani Y."/>
            <person name="Subhash Y."/>
            <person name="Sasikala C."/>
            <person name="Ramana C."/>
        </authorList>
    </citation>
    <scope>NUCLEOTIDE SEQUENCE [LARGE SCALE GENOMIC DNA]</scope>
    <source>
        <strain evidence="4 5">JC444</strain>
    </source>
</reference>